<gene>
    <name evidence="2" type="ORF">S01H4_58666</name>
</gene>
<protein>
    <submittedName>
        <fullName evidence="2">Uncharacterized protein</fullName>
    </submittedName>
</protein>
<feature type="transmembrane region" description="Helical" evidence="1">
    <location>
        <begin position="20"/>
        <end position="41"/>
    </location>
</feature>
<dbReference type="EMBL" id="BART01034299">
    <property type="protein sequence ID" value="GAH16357.1"/>
    <property type="molecule type" value="Genomic_DNA"/>
</dbReference>
<sequence>MKYMGGKRNVKKRDAGDKIFGTMILLVFLVAILTWFLGSVLGF</sequence>
<organism evidence="2">
    <name type="scientific">marine sediment metagenome</name>
    <dbReference type="NCBI Taxonomy" id="412755"/>
    <lineage>
        <taxon>unclassified sequences</taxon>
        <taxon>metagenomes</taxon>
        <taxon>ecological metagenomes</taxon>
    </lineage>
</organism>
<reference evidence="2" key="1">
    <citation type="journal article" date="2014" name="Front. Microbiol.">
        <title>High frequency of phylogenetically diverse reductive dehalogenase-homologous genes in deep subseafloor sedimentary metagenomes.</title>
        <authorList>
            <person name="Kawai M."/>
            <person name="Futagami T."/>
            <person name="Toyoda A."/>
            <person name="Takaki Y."/>
            <person name="Nishi S."/>
            <person name="Hori S."/>
            <person name="Arai W."/>
            <person name="Tsubouchi T."/>
            <person name="Morono Y."/>
            <person name="Uchiyama I."/>
            <person name="Ito T."/>
            <person name="Fujiyama A."/>
            <person name="Inagaki F."/>
            <person name="Takami H."/>
        </authorList>
    </citation>
    <scope>NUCLEOTIDE SEQUENCE</scope>
    <source>
        <strain evidence="2">Expedition CK06-06</strain>
    </source>
</reference>
<proteinExistence type="predicted"/>
<comment type="caution">
    <text evidence="2">The sequence shown here is derived from an EMBL/GenBank/DDBJ whole genome shotgun (WGS) entry which is preliminary data.</text>
</comment>
<evidence type="ECO:0000313" key="2">
    <source>
        <dbReference type="EMBL" id="GAH16357.1"/>
    </source>
</evidence>
<name>X1D7Z3_9ZZZZ</name>
<keyword evidence="1" id="KW-0812">Transmembrane</keyword>
<dbReference type="AlphaFoldDB" id="X1D7Z3"/>
<evidence type="ECO:0000256" key="1">
    <source>
        <dbReference type="SAM" id="Phobius"/>
    </source>
</evidence>
<accession>X1D7Z3</accession>
<keyword evidence="1" id="KW-1133">Transmembrane helix</keyword>
<keyword evidence="1" id="KW-0472">Membrane</keyword>